<organism evidence="1">
    <name type="scientific">Plasmodium chabaudi chabaudi</name>
    <dbReference type="NCBI Taxonomy" id="31271"/>
    <lineage>
        <taxon>Eukaryota</taxon>
        <taxon>Sar</taxon>
        <taxon>Alveolata</taxon>
        <taxon>Apicomplexa</taxon>
        <taxon>Aconoidasida</taxon>
        <taxon>Haemosporida</taxon>
        <taxon>Plasmodiidae</taxon>
        <taxon>Plasmodium</taxon>
        <taxon>Plasmodium (Vinckeia)</taxon>
    </lineage>
</organism>
<dbReference type="EMBL" id="FMIL01000148">
    <property type="protein sequence ID" value="SCL85687.1"/>
    <property type="molecule type" value="Genomic_DNA"/>
</dbReference>
<dbReference type="InterPro" id="IPR006477">
    <property type="entry name" value="Yir_bir_cir"/>
</dbReference>
<reference evidence="1" key="1">
    <citation type="submission" date="2016-08" db="EMBL/GenBank/DDBJ databases">
        <authorList>
            <consortium name="Pathogen Informatics"/>
        </authorList>
    </citation>
    <scope>NUCLEOTIDE SEQUENCE</scope>
    <source>
        <strain evidence="1">AJ</strain>
    </source>
</reference>
<proteinExistence type="predicted"/>
<sequence>MSEELCGAIDEIEKLVVFDSESKNYNFNDKILNSYCPANENGGKGQCESDDLKLGSAFMGLLKYFESIDGENSESDKMYQYAVLWLSYKIKQNPDIVFIRSTIDDILKQNNWYNELNIPEDDKKNAIRFHYIYMTNLYKFLKGICEAINKCKGSPTSSECKQYGEKCRE</sequence>
<protein>
    <submittedName>
        <fullName evidence="1">Plasmodium variant antigen protein Cir/Yir/Bir, putative</fullName>
    </submittedName>
</protein>
<feature type="non-terminal residue" evidence="1">
    <location>
        <position position="169"/>
    </location>
</feature>
<dbReference type="Pfam" id="PF06022">
    <property type="entry name" value="Cir_Bir_Yir"/>
    <property type="match status" value="1"/>
</dbReference>
<dbReference type="AlphaFoldDB" id="A0A1C6WED0"/>
<accession>A0A1C6WED0</accession>
<dbReference type="Proteomes" id="UP000507163">
    <property type="component" value="Unassembled WGS sequence"/>
</dbReference>
<gene>
    <name evidence="1" type="ORF">PCHAJ_000502400</name>
</gene>
<evidence type="ECO:0000313" key="1">
    <source>
        <dbReference type="EMBL" id="SCL85687.1"/>
    </source>
</evidence>
<name>A0A1C6WED0_PLACU</name>